<dbReference type="Pfam" id="PF01794">
    <property type="entry name" value="Ferric_reduct"/>
    <property type="match status" value="1"/>
</dbReference>
<dbReference type="Proteomes" id="UP001175261">
    <property type="component" value="Unassembled WGS sequence"/>
</dbReference>
<evidence type="ECO:0000256" key="6">
    <source>
        <dbReference type="ARBA" id="ARBA00022989"/>
    </source>
</evidence>
<keyword evidence="8" id="KW-0406">Ion transport</keyword>
<feature type="transmembrane region" description="Helical" evidence="11">
    <location>
        <begin position="227"/>
        <end position="248"/>
    </location>
</feature>
<keyword evidence="4 11" id="KW-0812">Transmembrane</keyword>
<dbReference type="InterPro" id="IPR039261">
    <property type="entry name" value="FNR_nucleotide-bd"/>
</dbReference>
<gene>
    <name evidence="14" type="ORF">NLU13_3784</name>
</gene>
<feature type="transmembrane region" description="Helical" evidence="11">
    <location>
        <begin position="156"/>
        <end position="178"/>
    </location>
</feature>
<keyword evidence="9 11" id="KW-0472">Membrane</keyword>
<dbReference type="PANTHER" id="PTHR32361:SF9">
    <property type="entry name" value="FERRIC REDUCTASE TRANSMEMBRANE COMPONENT 3-RELATED"/>
    <property type="match status" value="1"/>
</dbReference>
<evidence type="ECO:0000256" key="3">
    <source>
        <dbReference type="ARBA" id="ARBA00022448"/>
    </source>
</evidence>
<evidence type="ECO:0000256" key="5">
    <source>
        <dbReference type="ARBA" id="ARBA00022982"/>
    </source>
</evidence>
<evidence type="ECO:0000256" key="12">
    <source>
        <dbReference type="SAM" id="SignalP"/>
    </source>
</evidence>
<dbReference type="PANTHER" id="PTHR32361">
    <property type="entry name" value="FERRIC/CUPRIC REDUCTASE TRANSMEMBRANE COMPONENT"/>
    <property type="match status" value="1"/>
</dbReference>
<dbReference type="SFLD" id="SFLDG01168">
    <property type="entry name" value="Ferric_reductase_subgroup_(FRE"/>
    <property type="match status" value="1"/>
</dbReference>
<evidence type="ECO:0000256" key="8">
    <source>
        <dbReference type="ARBA" id="ARBA00023065"/>
    </source>
</evidence>
<comment type="caution">
    <text evidence="14">The sequence shown here is derived from an EMBL/GenBank/DDBJ whole genome shotgun (WGS) entry which is preliminary data.</text>
</comment>
<keyword evidence="10" id="KW-0325">Glycoprotein</keyword>
<dbReference type="SFLD" id="SFLDS00052">
    <property type="entry name" value="Ferric_Reductase_Domain"/>
    <property type="match status" value="1"/>
</dbReference>
<evidence type="ECO:0000256" key="1">
    <source>
        <dbReference type="ARBA" id="ARBA00004141"/>
    </source>
</evidence>
<dbReference type="Gene3D" id="3.40.50.80">
    <property type="entry name" value="Nucleotide-binding domain of ferredoxin-NADP reductase (FNR) module"/>
    <property type="match status" value="1"/>
</dbReference>
<accession>A0AA39GJ23</accession>
<dbReference type="InterPro" id="IPR013121">
    <property type="entry name" value="Fe_red_NAD-bd_6"/>
</dbReference>
<keyword evidence="15" id="KW-1185">Reference proteome</keyword>
<dbReference type="GO" id="GO:0000293">
    <property type="term" value="F:ferric-chelate reductase activity"/>
    <property type="evidence" value="ECO:0007669"/>
    <property type="project" value="UniProtKB-ARBA"/>
</dbReference>
<dbReference type="InterPro" id="IPR013112">
    <property type="entry name" value="FAD-bd_8"/>
</dbReference>
<sequence length="734" mass="81385">MRAGALFGVAAIITLACVDSTVAQERLCFDACVSGVQSVSFKDTEEVAFPAVCHSQLGALSLLLCSRVHCSNSQRKINDGLRSINETCKETGTALPSVEKAQAYPDDKLKGLPKITAENRTRGDEVDEAVIPSEEFHKQWMATLDASEYVYFYHEAYGLAMLAYWAVIIIVGVVARAWNIIPGLGGRSVTESRISTWYKTHVSVPMAFGPGCPRDAGWATVPPRDQAIAAVLFAAVNVVLSCVGYRIFEGNLYYPSPTDQVLRYVSDRTGIISFANFPLIWLFGTRNNIVSWLTGWDFPTCTNFHRWVARVATVQAVVHSVGYTILVLRVGGWQQFAMWWTYTFWWAGELATIFMCALVAFSFYWVRKKHYETFLVSHVVLSILVLLTMLMHVAIFNGAYDLLATIPIAIWLADRILRVGRILLFNPKFWTTRAAATFDPDANIVRLEISLAKSFYKFPPGSYCYLMLLHDKTFWQSHPFTVASVRSSASAKETTEDSDELGPLLQLQASHEQFDAPLEHDTSERRPDVATILIRPYDQFTGRLRDLASEHKGVPRLLRVIVEGPYGHSRRLEKFNEVIFITGGSGIAVPLSYLDMLLRNGAGSAVSSVKVHWAVREAAFATKTIQHDMGEWIRDERFAVTTYVSASSRCGGDAALAQLQDTVVGLHMKRGRLVVKDTIAKAAEGLQVDGGGSLAVVCCGPAGMADDCRGAVTRAIEAAKGRISIEYFEESYNW</sequence>
<comment type="subcellular location">
    <subcellularLocation>
        <location evidence="1">Membrane</location>
        <topology evidence="1">Multi-pass membrane protein</topology>
    </subcellularLocation>
</comment>
<dbReference type="InterPro" id="IPR017927">
    <property type="entry name" value="FAD-bd_FR_type"/>
</dbReference>
<feature type="transmembrane region" description="Helical" evidence="11">
    <location>
        <begin position="373"/>
        <end position="396"/>
    </location>
</feature>
<keyword evidence="3" id="KW-0813">Transport</keyword>
<evidence type="ECO:0000256" key="7">
    <source>
        <dbReference type="ARBA" id="ARBA00023002"/>
    </source>
</evidence>
<evidence type="ECO:0000313" key="15">
    <source>
        <dbReference type="Proteomes" id="UP001175261"/>
    </source>
</evidence>
<dbReference type="PROSITE" id="PS51384">
    <property type="entry name" value="FAD_FR"/>
    <property type="match status" value="1"/>
</dbReference>
<dbReference type="PROSITE" id="PS51257">
    <property type="entry name" value="PROKAR_LIPOPROTEIN"/>
    <property type="match status" value="1"/>
</dbReference>
<dbReference type="SUPFAM" id="SSF52343">
    <property type="entry name" value="Ferredoxin reductase-like, C-terminal NADP-linked domain"/>
    <property type="match status" value="1"/>
</dbReference>
<feature type="chain" id="PRO_5041375716" description="FAD-binding FR-type domain-containing protein" evidence="12">
    <location>
        <begin position="24"/>
        <end position="734"/>
    </location>
</feature>
<keyword evidence="6 11" id="KW-1133">Transmembrane helix</keyword>
<reference evidence="14" key="1">
    <citation type="submission" date="2022-10" db="EMBL/GenBank/DDBJ databases">
        <title>Determination and structural analysis of whole genome sequence of Sarocladium strictum F4-1.</title>
        <authorList>
            <person name="Hu L."/>
            <person name="Jiang Y."/>
        </authorList>
    </citation>
    <scope>NUCLEOTIDE SEQUENCE</scope>
    <source>
        <strain evidence="14">F4-1</strain>
    </source>
</reference>
<dbReference type="EMBL" id="JAPDFR010000003">
    <property type="protein sequence ID" value="KAK0387538.1"/>
    <property type="molecule type" value="Genomic_DNA"/>
</dbReference>
<dbReference type="GO" id="GO:0006879">
    <property type="term" value="P:intracellular iron ion homeostasis"/>
    <property type="evidence" value="ECO:0007669"/>
    <property type="project" value="TreeGrafter"/>
</dbReference>
<evidence type="ECO:0000313" key="14">
    <source>
        <dbReference type="EMBL" id="KAK0387538.1"/>
    </source>
</evidence>
<feature type="transmembrane region" description="Helical" evidence="11">
    <location>
        <begin position="344"/>
        <end position="366"/>
    </location>
</feature>
<proteinExistence type="inferred from homology"/>
<comment type="similarity">
    <text evidence="2">Belongs to the ferric reductase (FRE) family.</text>
</comment>
<evidence type="ECO:0000256" key="2">
    <source>
        <dbReference type="ARBA" id="ARBA00006278"/>
    </source>
</evidence>
<dbReference type="InterPro" id="IPR013130">
    <property type="entry name" value="Fe3_Rdtase_TM_dom"/>
</dbReference>
<dbReference type="Pfam" id="PF08030">
    <property type="entry name" value="NAD_binding_6"/>
    <property type="match status" value="1"/>
</dbReference>
<keyword evidence="7" id="KW-0560">Oxidoreductase</keyword>
<evidence type="ECO:0000256" key="11">
    <source>
        <dbReference type="SAM" id="Phobius"/>
    </source>
</evidence>
<protein>
    <recommendedName>
        <fullName evidence="13">FAD-binding FR-type domain-containing protein</fullName>
    </recommendedName>
</protein>
<dbReference type="InterPro" id="IPR051410">
    <property type="entry name" value="Ferric/Cupric_Reductase"/>
</dbReference>
<keyword evidence="5" id="KW-0249">Electron transport</keyword>
<feature type="transmembrane region" description="Helical" evidence="11">
    <location>
        <begin position="307"/>
        <end position="332"/>
    </location>
</feature>
<dbReference type="GO" id="GO:0015677">
    <property type="term" value="P:copper ion import"/>
    <property type="evidence" value="ECO:0007669"/>
    <property type="project" value="TreeGrafter"/>
</dbReference>
<feature type="domain" description="FAD-binding FR-type" evidence="13">
    <location>
        <begin position="409"/>
        <end position="572"/>
    </location>
</feature>
<feature type="signal peptide" evidence="12">
    <location>
        <begin position="1"/>
        <end position="23"/>
    </location>
</feature>
<dbReference type="GO" id="GO:0005886">
    <property type="term" value="C:plasma membrane"/>
    <property type="evidence" value="ECO:0007669"/>
    <property type="project" value="TreeGrafter"/>
</dbReference>
<organism evidence="14 15">
    <name type="scientific">Sarocladium strictum</name>
    <name type="common">Black bundle disease fungus</name>
    <name type="synonym">Acremonium strictum</name>
    <dbReference type="NCBI Taxonomy" id="5046"/>
    <lineage>
        <taxon>Eukaryota</taxon>
        <taxon>Fungi</taxon>
        <taxon>Dikarya</taxon>
        <taxon>Ascomycota</taxon>
        <taxon>Pezizomycotina</taxon>
        <taxon>Sordariomycetes</taxon>
        <taxon>Hypocreomycetidae</taxon>
        <taxon>Hypocreales</taxon>
        <taxon>Sarocladiaceae</taxon>
        <taxon>Sarocladium</taxon>
    </lineage>
</organism>
<evidence type="ECO:0000256" key="10">
    <source>
        <dbReference type="ARBA" id="ARBA00023180"/>
    </source>
</evidence>
<evidence type="ECO:0000256" key="4">
    <source>
        <dbReference type="ARBA" id="ARBA00022692"/>
    </source>
</evidence>
<dbReference type="CDD" id="cd06186">
    <property type="entry name" value="NOX_Duox_like_FAD_NADP"/>
    <property type="match status" value="1"/>
</dbReference>
<name>A0AA39GJ23_SARSR</name>
<dbReference type="AlphaFoldDB" id="A0AA39GJ23"/>
<keyword evidence="12" id="KW-0732">Signal</keyword>
<evidence type="ECO:0000256" key="9">
    <source>
        <dbReference type="ARBA" id="ARBA00023136"/>
    </source>
</evidence>
<evidence type="ECO:0000259" key="13">
    <source>
        <dbReference type="PROSITE" id="PS51384"/>
    </source>
</evidence>
<dbReference type="GO" id="GO:0006826">
    <property type="term" value="P:iron ion transport"/>
    <property type="evidence" value="ECO:0007669"/>
    <property type="project" value="TreeGrafter"/>
</dbReference>
<dbReference type="Pfam" id="PF08022">
    <property type="entry name" value="FAD_binding_8"/>
    <property type="match status" value="1"/>
</dbReference>